<dbReference type="HOGENOM" id="CLU_038528_0_0_1"/>
<organism evidence="3 4">
    <name type="scientific">Paramecium tetraurelia</name>
    <dbReference type="NCBI Taxonomy" id="5888"/>
    <lineage>
        <taxon>Eukaryota</taxon>
        <taxon>Sar</taxon>
        <taxon>Alveolata</taxon>
        <taxon>Ciliophora</taxon>
        <taxon>Intramacronucleata</taxon>
        <taxon>Oligohymenophorea</taxon>
        <taxon>Peniculida</taxon>
        <taxon>Parameciidae</taxon>
        <taxon>Paramecium</taxon>
    </lineage>
</organism>
<evidence type="ECO:0000256" key="1">
    <source>
        <dbReference type="SAM" id="Coils"/>
    </source>
</evidence>
<dbReference type="AlphaFoldDB" id="A0D4H3"/>
<dbReference type="SUPFAM" id="SSF57997">
    <property type="entry name" value="Tropomyosin"/>
    <property type="match status" value="1"/>
</dbReference>
<evidence type="ECO:0000313" key="3">
    <source>
        <dbReference type="EMBL" id="CAK77940.1"/>
    </source>
</evidence>
<keyword evidence="4" id="KW-1185">Reference proteome</keyword>
<reference evidence="3 4" key="1">
    <citation type="journal article" date="2006" name="Nature">
        <title>Global trends of whole-genome duplications revealed by the ciliate Paramecium tetraurelia.</title>
        <authorList>
            <consortium name="Genoscope"/>
            <person name="Aury J.-M."/>
            <person name="Jaillon O."/>
            <person name="Duret L."/>
            <person name="Noel B."/>
            <person name="Jubin C."/>
            <person name="Porcel B.M."/>
            <person name="Segurens B."/>
            <person name="Daubin V."/>
            <person name="Anthouard V."/>
            <person name="Aiach N."/>
            <person name="Arnaiz O."/>
            <person name="Billaut A."/>
            <person name="Beisson J."/>
            <person name="Blanc I."/>
            <person name="Bouhouche K."/>
            <person name="Camara F."/>
            <person name="Duharcourt S."/>
            <person name="Guigo R."/>
            <person name="Gogendeau D."/>
            <person name="Katinka M."/>
            <person name="Keller A.-M."/>
            <person name="Kissmehl R."/>
            <person name="Klotz C."/>
            <person name="Koll F."/>
            <person name="Le Moue A."/>
            <person name="Lepere C."/>
            <person name="Malinsky S."/>
            <person name="Nowacki M."/>
            <person name="Nowak J.K."/>
            <person name="Plattner H."/>
            <person name="Poulain J."/>
            <person name="Ruiz F."/>
            <person name="Serrano V."/>
            <person name="Zagulski M."/>
            <person name="Dessen P."/>
            <person name="Betermier M."/>
            <person name="Weissenbach J."/>
            <person name="Scarpelli C."/>
            <person name="Schachter V."/>
            <person name="Sperling L."/>
            <person name="Meyer E."/>
            <person name="Cohen J."/>
            <person name="Wincker P."/>
        </authorList>
    </citation>
    <scope>NUCLEOTIDE SEQUENCE [LARGE SCALE GENOMIC DNA]</scope>
    <source>
        <strain evidence="3 4">Stock d4-2</strain>
    </source>
</reference>
<dbReference type="EMBL" id="CT868285">
    <property type="protein sequence ID" value="CAK77940.1"/>
    <property type="molecule type" value="Genomic_DNA"/>
</dbReference>
<dbReference type="GeneID" id="5031122"/>
<feature type="region of interest" description="Disordered" evidence="2">
    <location>
        <begin position="505"/>
        <end position="532"/>
    </location>
</feature>
<feature type="compositionally biased region" description="Basic residues" evidence="2">
    <location>
        <begin position="523"/>
        <end position="532"/>
    </location>
</feature>
<dbReference type="InParanoid" id="A0D4H3"/>
<dbReference type="RefSeq" id="XP_001445337.1">
    <property type="nucleotide sequence ID" value="XM_001445300.1"/>
</dbReference>
<gene>
    <name evidence="3" type="ORF">GSPATT00013406001</name>
</gene>
<feature type="coiled-coil region" evidence="1">
    <location>
        <begin position="29"/>
        <end position="362"/>
    </location>
</feature>
<name>A0D4H3_PARTE</name>
<evidence type="ECO:0000313" key="4">
    <source>
        <dbReference type="Proteomes" id="UP000000600"/>
    </source>
</evidence>
<evidence type="ECO:0000256" key="2">
    <source>
        <dbReference type="SAM" id="MobiDB-lite"/>
    </source>
</evidence>
<dbReference type="STRING" id="5888.A0D4H3"/>
<proteinExistence type="predicted"/>
<feature type="compositionally biased region" description="Polar residues" evidence="2">
    <location>
        <begin position="507"/>
        <end position="522"/>
    </location>
</feature>
<dbReference type="KEGG" id="ptm:GSPATT00013406001"/>
<dbReference type="OrthoDB" id="303960at2759"/>
<keyword evidence="1" id="KW-0175">Coiled coil</keyword>
<protein>
    <submittedName>
        <fullName evidence="3">Uncharacterized protein</fullName>
    </submittedName>
</protein>
<feature type="coiled-coil region" evidence="1">
    <location>
        <begin position="387"/>
        <end position="469"/>
    </location>
</feature>
<accession>A0D4H3</accession>
<sequence>MEQGGQYYNKLLEDNDQYKTNLQYKGQQMEYLIQENNMYKDQMLQLQEENDQITQEITNLQEMLNQNELYHQDPINIQNSDQKKDKKHSRRQIKELEKLVIKREQELSHLYGKMEDMKNYITQIKHQSDKYEQNLQQLYKDYQQLEAERNKYVHKIDQMQNYNERYSTLQQQLQNQEKHKNKEYHSLKNQCDQLQMHNLQYQQQIQTINDEYGKLSQQCIDLQELNEQYMQESQILKDSLIEKDQKLERMQLQLQQLQQKDLQIQQQVRDHNQQLKEFQNNKQEFQSQIIQLQRDNQQFCNQINTLKEQQTKELKDHLNIQEQYKKEKQTLVDRIKMQDERFSEMEIKYKNIEIYLKQVEEERLYRAQAEQYYLIYILDLSKKSLNNVYLLRQVANLENELQRNEEELKQLKKNNKNSQNFDKTTQQLILKDREILHLQSVVERLEGMNRQLQQECDRLAAKIQLTSHENSLLSKTNREINQMGRLILEGQQIKEMLEKKKYEKPLTITNNKAPQVIQQLQQHSRRPSVKKP</sequence>
<dbReference type="Proteomes" id="UP000000600">
    <property type="component" value="Unassembled WGS sequence"/>
</dbReference>
<dbReference type="OMA" id="IQENNMY"/>